<keyword evidence="10" id="KW-1185">Reference proteome</keyword>
<proteinExistence type="inferred from homology"/>
<dbReference type="PANTHER" id="PTHR45650:SF4">
    <property type="entry name" value="GDSL-LIKE LIPASE_ACYLHYDROLASE FAMILY PROTEIN, EXPRESSED"/>
    <property type="match status" value="1"/>
</dbReference>
<dbReference type="AlphaFoldDB" id="A0A835B1R3"/>
<dbReference type="InterPro" id="IPR001087">
    <property type="entry name" value="GDSL"/>
</dbReference>
<evidence type="ECO:0000256" key="2">
    <source>
        <dbReference type="ARBA" id="ARBA00008668"/>
    </source>
</evidence>
<dbReference type="InterPro" id="IPR036514">
    <property type="entry name" value="SGNH_hydro_sf"/>
</dbReference>
<organism evidence="9 10">
    <name type="scientific">Digitaria exilis</name>
    <dbReference type="NCBI Taxonomy" id="1010633"/>
    <lineage>
        <taxon>Eukaryota</taxon>
        <taxon>Viridiplantae</taxon>
        <taxon>Streptophyta</taxon>
        <taxon>Embryophyta</taxon>
        <taxon>Tracheophyta</taxon>
        <taxon>Spermatophyta</taxon>
        <taxon>Magnoliopsida</taxon>
        <taxon>Liliopsida</taxon>
        <taxon>Poales</taxon>
        <taxon>Poaceae</taxon>
        <taxon>PACMAD clade</taxon>
        <taxon>Panicoideae</taxon>
        <taxon>Panicodae</taxon>
        <taxon>Paniceae</taxon>
        <taxon>Anthephorinae</taxon>
        <taxon>Digitaria</taxon>
    </lineage>
</organism>
<keyword evidence="7" id="KW-0443">Lipid metabolism</keyword>
<evidence type="ECO:0000256" key="1">
    <source>
        <dbReference type="ARBA" id="ARBA00004613"/>
    </source>
</evidence>
<keyword evidence="6" id="KW-0442">Lipid degradation</keyword>
<dbReference type="InterPro" id="IPR051238">
    <property type="entry name" value="GDSL_esterase/lipase"/>
</dbReference>
<comment type="subcellular location">
    <subcellularLocation>
        <location evidence="1">Secreted</location>
    </subcellularLocation>
</comment>
<evidence type="ECO:0000256" key="8">
    <source>
        <dbReference type="SAM" id="SignalP"/>
    </source>
</evidence>
<evidence type="ECO:0000256" key="6">
    <source>
        <dbReference type="ARBA" id="ARBA00022963"/>
    </source>
</evidence>
<dbReference type="Proteomes" id="UP000636709">
    <property type="component" value="Unassembled WGS sequence"/>
</dbReference>
<dbReference type="EMBL" id="JACEFO010002102">
    <property type="protein sequence ID" value="KAF8683909.1"/>
    <property type="molecule type" value="Genomic_DNA"/>
</dbReference>
<dbReference type="PANTHER" id="PTHR45650">
    <property type="entry name" value="GDSL-LIKE LIPASE/ACYLHYDROLASE-RELATED"/>
    <property type="match status" value="1"/>
</dbReference>
<evidence type="ECO:0000313" key="10">
    <source>
        <dbReference type="Proteomes" id="UP000636709"/>
    </source>
</evidence>
<dbReference type="OrthoDB" id="1600564at2759"/>
<sequence length="391" mass="42031">MRSPGVRDVCAFASSMCAPHERRPSRVAAHLILLACCLAVLAPSRVAGAGMPATFIFGDSLVDAGNNNYIVSLSKANYPPNGIDFMGHQPTGRYTNGRTIIDILGEKMGLGVGGFVPPYMAPDTTGDAVMRGVNYASGGGGILNQTGSIFGGRLNLDAQIDNYANSRHDLIARHGELEAVSLLRGALFSVTMGSNDFINNYLTPIFSVPERATTPPVAFIGAMIAKYRQQLTRLYLLDARKIVVANVGPIGCIPYQRETNPSAGASCAEFPNQLARSFNRRLRALVNELGAALPGSRFVYADVYHIVSDIIDNYRSHGFEVADSACCYVGGRFGGLVPCGPTSKYCEDRSKYVFWDPYHPSDAANELIARRVLDGGPADVSPVNVRQLIMT</sequence>
<dbReference type="Pfam" id="PF00657">
    <property type="entry name" value="Lipase_GDSL"/>
    <property type="match status" value="1"/>
</dbReference>
<dbReference type="GO" id="GO:0016042">
    <property type="term" value="P:lipid catabolic process"/>
    <property type="evidence" value="ECO:0007669"/>
    <property type="project" value="UniProtKB-KW"/>
</dbReference>
<dbReference type="GO" id="GO:0005576">
    <property type="term" value="C:extracellular region"/>
    <property type="evidence" value="ECO:0007669"/>
    <property type="project" value="UniProtKB-SubCell"/>
</dbReference>
<dbReference type="GO" id="GO:0016788">
    <property type="term" value="F:hydrolase activity, acting on ester bonds"/>
    <property type="evidence" value="ECO:0007669"/>
    <property type="project" value="InterPro"/>
</dbReference>
<comment type="caution">
    <text evidence="9">The sequence shown here is derived from an EMBL/GenBank/DDBJ whole genome shotgun (WGS) entry which is preliminary data.</text>
</comment>
<evidence type="ECO:0000256" key="4">
    <source>
        <dbReference type="ARBA" id="ARBA00022729"/>
    </source>
</evidence>
<feature type="signal peptide" evidence="8">
    <location>
        <begin position="1"/>
        <end position="48"/>
    </location>
</feature>
<gene>
    <name evidence="9" type="ORF">HU200_044853</name>
</gene>
<evidence type="ECO:0000256" key="3">
    <source>
        <dbReference type="ARBA" id="ARBA00022525"/>
    </source>
</evidence>
<dbReference type="CDD" id="cd01837">
    <property type="entry name" value="SGNH_plant_lipase_like"/>
    <property type="match status" value="1"/>
</dbReference>
<reference evidence="9" key="1">
    <citation type="submission" date="2020-07" db="EMBL/GenBank/DDBJ databases">
        <title>Genome sequence and genetic diversity analysis of an under-domesticated orphan crop, white fonio (Digitaria exilis).</title>
        <authorList>
            <person name="Bennetzen J.L."/>
            <person name="Chen S."/>
            <person name="Ma X."/>
            <person name="Wang X."/>
            <person name="Yssel A.E.J."/>
            <person name="Chaluvadi S.R."/>
            <person name="Johnson M."/>
            <person name="Gangashetty P."/>
            <person name="Hamidou F."/>
            <person name="Sanogo M.D."/>
            <person name="Zwaenepoel A."/>
            <person name="Wallace J."/>
            <person name="Van De Peer Y."/>
            <person name="Van Deynze A."/>
        </authorList>
    </citation>
    <scope>NUCLEOTIDE SEQUENCE</scope>
    <source>
        <tissue evidence="9">Leaves</tissue>
    </source>
</reference>
<accession>A0A835B1R3</accession>
<dbReference type="InterPro" id="IPR035669">
    <property type="entry name" value="SGNH_plant_lipase-like"/>
</dbReference>
<evidence type="ECO:0000256" key="7">
    <source>
        <dbReference type="ARBA" id="ARBA00023098"/>
    </source>
</evidence>
<evidence type="ECO:0000313" key="9">
    <source>
        <dbReference type="EMBL" id="KAF8683909.1"/>
    </source>
</evidence>
<evidence type="ECO:0000256" key="5">
    <source>
        <dbReference type="ARBA" id="ARBA00022801"/>
    </source>
</evidence>
<dbReference type="SUPFAM" id="SSF52266">
    <property type="entry name" value="SGNH hydrolase"/>
    <property type="match status" value="1"/>
</dbReference>
<feature type="chain" id="PRO_5032910969" description="GDSL esterase/lipase" evidence="8">
    <location>
        <begin position="49"/>
        <end position="391"/>
    </location>
</feature>
<keyword evidence="3" id="KW-0964">Secreted</keyword>
<protein>
    <recommendedName>
        <fullName evidence="11">GDSL esterase/lipase</fullName>
    </recommendedName>
</protein>
<name>A0A835B1R3_9POAL</name>
<dbReference type="Gene3D" id="3.40.50.1110">
    <property type="entry name" value="SGNH hydrolase"/>
    <property type="match status" value="1"/>
</dbReference>
<keyword evidence="5" id="KW-0378">Hydrolase</keyword>
<keyword evidence="4 8" id="KW-0732">Signal</keyword>
<comment type="similarity">
    <text evidence="2">Belongs to the 'GDSL' lipolytic enzyme family.</text>
</comment>
<evidence type="ECO:0008006" key="11">
    <source>
        <dbReference type="Google" id="ProtNLM"/>
    </source>
</evidence>